<accession>A0A4R5TSR8</accession>
<keyword evidence="3" id="KW-1185">Reference proteome</keyword>
<dbReference type="InterPro" id="IPR030395">
    <property type="entry name" value="GP_PDE_dom"/>
</dbReference>
<feature type="domain" description="GP-PDE" evidence="1">
    <location>
        <begin position="23"/>
        <end position="270"/>
    </location>
</feature>
<dbReference type="Proteomes" id="UP000295411">
    <property type="component" value="Unassembled WGS sequence"/>
</dbReference>
<gene>
    <name evidence="2" type="ORF">E2F48_14750</name>
</gene>
<dbReference type="Gene3D" id="3.20.20.190">
    <property type="entry name" value="Phosphatidylinositol (PI) phosphodiesterase"/>
    <property type="match status" value="1"/>
</dbReference>
<name>A0A4R5TSR8_9MICC</name>
<dbReference type="GO" id="GO:0008081">
    <property type="term" value="F:phosphoric diester hydrolase activity"/>
    <property type="evidence" value="ECO:0007669"/>
    <property type="project" value="InterPro"/>
</dbReference>
<protein>
    <submittedName>
        <fullName evidence="2">Glycerophosphodiester phosphodiesterase</fullName>
    </submittedName>
</protein>
<dbReference type="EMBL" id="SMTK01000005">
    <property type="protein sequence ID" value="TDK24244.1"/>
    <property type="molecule type" value="Genomic_DNA"/>
</dbReference>
<dbReference type="AlphaFoldDB" id="A0A4R5TSR8"/>
<dbReference type="InterPro" id="IPR017946">
    <property type="entry name" value="PLC-like_Pdiesterase_TIM-brl"/>
</dbReference>
<dbReference type="PANTHER" id="PTHR46211:SF1">
    <property type="entry name" value="GLYCEROPHOSPHODIESTER PHOSPHODIESTERASE, CYTOPLASMIC"/>
    <property type="match status" value="1"/>
</dbReference>
<proteinExistence type="predicted"/>
<evidence type="ECO:0000313" key="2">
    <source>
        <dbReference type="EMBL" id="TDK24244.1"/>
    </source>
</evidence>
<reference evidence="2 3" key="1">
    <citation type="submission" date="2019-03" db="EMBL/GenBank/DDBJ databases">
        <title>Arthrobacter sp. nov., an bacterium isolated from biocrust in Mu Us Desert.</title>
        <authorList>
            <person name="Lixiong L."/>
        </authorList>
    </citation>
    <scope>NUCLEOTIDE SEQUENCE [LARGE SCALE GENOMIC DNA]</scope>
    <source>
        <strain evidence="2 3">SLN-3</strain>
    </source>
</reference>
<dbReference type="SUPFAM" id="SSF51695">
    <property type="entry name" value="PLC-like phosphodiesterases"/>
    <property type="match status" value="1"/>
</dbReference>
<evidence type="ECO:0000313" key="3">
    <source>
        <dbReference type="Proteomes" id="UP000295411"/>
    </source>
</evidence>
<dbReference type="OrthoDB" id="9758957at2"/>
<dbReference type="PROSITE" id="PS51704">
    <property type="entry name" value="GP_PDE"/>
    <property type="match status" value="1"/>
</dbReference>
<organism evidence="2 3">
    <name type="scientific">Arthrobacter crusticola</name>
    <dbReference type="NCBI Taxonomy" id="2547960"/>
    <lineage>
        <taxon>Bacteria</taxon>
        <taxon>Bacillati</taxon>
        <taxon>Actinomycetota</taxon>
        <taxon>Actinomycetes</taxon>
        <taxon>Micrococcales</taxon>
        <taxon>Micrococcaceae</taxon>
        <taxon>Arthrobacter</taxon>
    </lineage>
</organism>
<sequence>MTLATLAAGISGAAAEPVKEGRTTVIAHRGASADAPENTLPAVDLGAAVKADFVEIDVQRTLDGELVVIHDTTLGRTTDVETKFPGRAPYRVADFTYAEISTLDAGSWFGPGFAGTQVPTLQQVLDTLHGRAGLLLEVKSPELYPGIGADIAADLDSKGWLNADARAGRLVVQSFNWDFMREFNALAPEVPAGLLGGPPAPAEYAELSTWADQINPSHTRVTGGFVDLVHQYGMETWPYTVDDPQRMRALTALGVDGIITNKPALLSDLLKTDAATTR</sequence>
<comment type="caution">
    <text evidence="2">The sequence shown here is derived from an EMBL/GenBank/DDBJ whole genome shotgun (WGS) entry which is preliminary data.</text>
</comment>
<evidence type="ECO:0000259" key="1">
    <source>
        <dbReference type="PROSITE" id="PS51704"/>
    </source>
</evidence>
<dbReference type="Pfam" id="PF03009">
    <property type="entry name" value="GDPD"/>
    <property type="match status" value="1"/>
</dbReference>
<dbReference type="GO" id="GO:0006629">
    <property type="term" value="P:lipid metabolic process"/>
    <property type="evidence" value="ECO:0007669"/>
    <property type="project" value="InterPro"/>
</dbReference>
<dbReference type="PANTHER" id="PTHR46211">
    <property type="entry name" value="GLYCEROPHOSPHORYL DIESTER PHOSPHODIESTERASE"/>
    <property type="match status" value="1"/>
</dbReference>